<evidence type="ECO:0000313" key="1">
    <source>
        <dbReference type="EMBL" id="ONK58572.1"/>
    </source>
</evidence>
<keyword evidence="2" id="KW-1185">Reference proteome</keyword>
<reference evidence="2" key="1">
    <citation type="journal article" date="2017" name="Nat. Commun.">
        <title>The asparagus genome sheds light on the origin and evolution of a young Y chromosome.</title>
        <authorList>
            <person name="Harkess A."/>
            <person name="Zhou J."/>
            <person name="Xu C."/>
            <person name="Bowers J.E."/>
            <person name="Van der Hulst R."/>
            <person name="Ayyampalayam S."/>
            <person name="Mercati F."/>
            <person name="Riccardi P."/>
            <person name="McKain M.R."/>
            <person name="Kakrana A."/>
            <person name="Tang H."/>
            <person name="Ray J."/>
            <person name="Groenendijk J."/>
            <person name="Arikit S."/>
            <person name="Mathioni S.M."/>
            <person name="Nakano M."/>
            <person name="Shan H."/>
            <person name="Telgmann-Rauber A."/>
            <person name="Kanno A."/>
            <person name="Yue Z."/>
            <person name="Chen H."/>
            <person name="Li W."/>
            <person name="Chen Y."/>
            <person name="Xu X."/>
            <person name="Zhang Y."/>
            <person name="Luo S."/>
            <person name="Chen H."/>
            <person name="Gao J."/>
            <person name="Mao Z."/>
            <person name="Pires J.C."/>
            <person name="Luo M."/>
            <person name="Kudrna D."/>
            <person name="Wing R.A."/>
            <person name="Meyers B.C."/>
            <person name="Yi K."/>
            <person name="Kong H."/>
            <person name="Lavrijsen P."/>
            <person name="Sunseri F."/>
            <person name="Falavigna A."/>
            <person name="Ye Y."/>
            <person name="Leebens-Mack J.H."/>
            <person name="Chen G."/>
        </authorList>
    </citation>
    <scope>NUCLEOTIDE SEQUENCE [LARGE SCALE GENOMIC DNA]</scope>
    <source>
        <strain evidence="2">cv. DH0086</strain>
    </source>
</reference>
<dbReference type="EMBL" id="CM007389">
    <property type="protein sequence ID" value="ONK58572.1"/>
    <property type="molecule type" value="Genomic_DNA"/>
</dbReference>
<dbReference type="Proteomes" id="UP000243459">
    <property type="component" value="Chromosome 9"/>
</dbReference>
<gene>
    <name evidence="1" type="ORF">A4U43_C09F14450</name>
</gene>
<name>A0A5P1E7C8_ASPOF</name>
<accession>A0A5P1E7C8</accession>
<dbReference type="Gramene" id="ONK58572">
    <property type="protein sequence ID" value="ONK58572"/>
    <property type="gene ID" value="A4U43_C09F14450"/>
</dbReference>
<dbReference type="AlphaFoldDB" id="A0A5P1E7C8"/>
<evidence type="ECO:0000313" key="2">
    <source>
        <dbReference type="Proteomes" id="UP000243459"/>
    </source>
</evidence>
<sequence length="89" mass="9600">MCSGLHILYTICCNLYGPVHPHVKTQLLMKVKIKNCVNGTEGNSVVGLSARFGSSLPSHASKALKTSAVLANPFNCCTKLSMKVYLTFL</sequence>
<organism evidence="1 2">
    <name type="scientific">Asparagus officinalis</name>
    <name type="common">Garden asparagus</name>
    <dbReference type="NCBI Taxonomy" id="4686"/>
    <lineage>
        <taxon>Eukaryota</taxon>
        <taxon>Viridiplantae</taxon>
        <taxon>Streptophyta</taxon>
        <taxon>Embryophyta</taxon>
        <taxon>Tracheophyta</taxon>
        <taxon>Spermatophyta</taxon>
        <taxon>Magnoliopsida</taxon>
        <taxon>Liliopsida</taxon>
        <taxon>Asparagales</taxon>
        <taxon>Asparagaceae</taxon>
        <taxon>Asparagoideae</taxon>
        <taxon>Asparagus</taxon>
    </lineage>
</organism>
<protein>
    <submittedName>
        <fullName evidence="1">Uncharacterized protein</fullName>
    </submittedName>
</protein>
<proteinExistence type="predicted"/>